<feature type="domain" description="Glycosyltransferase 2-like" evidence="1">
    <location>
        <begin position="12"/>
        <end position="98"/>
    </location>
</feature>
<accession>A0A1F5ZQ51</accession>
<dbReference type="SUPFAM" id="SSF53448">
    <property type="entry name" value="Nucleotide-diphospho-sugar transferases"/>
    <property type="match status" value="1"/>
</dbReference>
<dbReference type="Pfam" id="PF00535">
    <property type="entry name" value="Glycos_transf_2"/>
    <property type="match status" value="1"/>
</dbReference>
<proteinExistence type="predicted"/>
<comment type="caution">
    <text evidence="2">The sequence shown here is derived from an EMBL/GenBank/DDBJ whole genome shotgun (WGS) entry which is preliminary data.</text>
</comment>
<dbReference type="STRING" id="1798375.A2773_02430"/>
<dbReference type="Proteomes" id="UP000177383">
    <property type="component" value="Unassembled WGS sequence"/>
</dbReference>
<dbReference type="Gene3D" id="3.90.550.10">
    <property type="entry name" value="Spore Coat Polysaccharide Biosynthesis Protein SpsA, Chain A"/>
    <property type="match status" value="1"/>
</dbReference>
<dbReference type="PANTHER" id="PTHR48090">
    <property type="entry name" value="UNDECAPRENYL-PHOSPHATE 4-DEOXY-4-FORMAMIDO-L-ARABINOSE TRANSFERASE-RELATED"/>
    <property type="match status" value="1"/>
</dbReference>
<dbReference type="InterPro" id="IPR029044">
    <property type="entry name" value="Nucleotide-diphossugar_trans"/>
</dbReference>
<dbReference type="AlphaFoldDB" id="A0A1F5ZQ51"/>
<sequence length="240" mass="27563">MLIPKNNHSIACIIPFFNEGKTIAKTLKIITKSSMIEQIICVNDGSKDVDIDKLKNQFPSVLFVSSRRNYGKVAAIKRGLAQISNSKYILLLDADLKHLNIKVIDSALSSIIKLKSLDMIILQRGRDPDIHKLFRTDIVISGQRIITTSHLQKILKSKKAKKYQLELAINEYFIENNLKTAYYPTNITDKSKTDKHGFILGNIYKLRMWRDLLTYTSLGDYIFQLFFFCRTKIASKPAFR</sequence>
<protein>
    <recommendedName>
        <fullName evidence="1">Glycosyltransferase 2-like domain-containing protein</fullName>
    </recommendedName>
</protein>
<dbReference type="PANTHER" id="PTHR48090:SF7">
    <property type="entry name" value="RFBJ PROTEIN"/>
    <property type="match status" value="1"/>
</dbReference>
<evidence type="ECO:0000259" key="1">
    <source>
        <dbReference type="Pfam" id="PF00535"/>
    </source>
</evidence>
<dbReference type="EMBL" id="MFJE01000013">
    <property type="protein sequence ID" value="OGG14620.1"/>
    <property type="molecule type" value="Genomic_DNA"/>
</dbReference>
<dbReference type="InterPro" id="IPR050256">
    <property type="entry name" value="Glycosyltransferase_2"/>
</dbReference>
<evidence type="ECO:0000313" key="3">
    <source>
        <dbReference type="Proteomes" id="UP000177383"/>
    </source>
</evidence>
<name>A0A1F5ZQ51_9BACT</name>
<dbReference type="InterPro" id="IPR001173">
    <property type="entry name" value="Glyco_trans_2-like"/>
</dbReference>
<evidence type="ECO:0000313" key="2">
    <source>
        <dbReference type="EMBL" id="OGG14620.1"/>
    </source>
</evidence>
<gene>
    <name evidence="2" type="ORF">A2773_02430</name>
</gene>
<organism evidence="2 3">
    <name type="scientific">Candidatus Gottesmanbacteria bacterium RIFCSPHIGHO2_01_FULL_39_10</name>
    <dbReference type="NCBI Taxonomy" id="1798375"/>
    <lineage>
        <taxon>Bacteria</taxon>
        <taxon>Candidatus Gottesmaniibacteriota</taxon>
    </lineage>
</organism>
<reference evidence="2 3" key="1">
    <citation type="journal article" date="2016" name="Nat. Commun.">
        <title>Thousands of microbial genomes shed light on interconnected biogeochemical processes in an aquifer system.</title>
        <authorList>
            <person name="Anantharaman K."/>
            <person name="Brown C.T."/>
            <person name="Hug L.A."/>
            <person name="Sharon I."/>
            <person name="Castelle C.J."/>
            <person name="Probst A.J."/>
            <person name="Thomas B.C."/>
            <person name="Singh A."/>
            <person name="Wilkins M.J."/>
            <person name="Karaoz U."/>
            <person name="Brodie E.L."/>
            <person name="Williams K.H."/>
            <person name="Hubbard S.S."/>
            <person name="Banfield J.F."/>
        </authorList>
    </citation>
    <scope>NUCLEOTIDE SEQUENCE [LARGE SCALE GENOMIC DNA]</scope>
</reference>